<sequence length="114" mass="13391">MLIEAKKLSTILSFDKQVLKDSFWCLHGSQAVGNNVAFLLYHVYRVYIYTNLILCCKLENEREKWGFMTPGTWNRNTVSEDCDGQTFLQANRQYLADDVYMKDFDAKTVDERLF</sequence>
<evidence type="ECO:0000313" key="2">
    <source>
        <dbReference type="Proteomes" id="UP001239111"/>
    </source>
</evidence>
<comment type="caution">
    <text evidence="1">The sequence shown here is derived from an EMBL/GenBank/DDBJ whole genome shotgun (WGS) entry which is preliminary data.</text>
</comment>
<dbReference type="Proteomes" id="UP001239111">
    <property type="component" value="Chromosome 3"/>
</dbReference>
<protein>
    <submittedName>
        <fullName evidence="1">Uncharacterized protein</fullName>
    </submittedName>
</protein>
<reference evidence="1" key="1">
    <citation type="submission" date="2023-04" db="EMBL/GenBank/DDBJ databases">
        <title>A chromosome-level genome assembly of the parasitoid wasp Eretmocerus hayati.</title>
        <authorList>
            <person name="Zhong Y."/>
            <person name="Liu S."/>
            <person name="Liu Y."/>
        </authorList>
    </citation>
    <scope>NUCLEOTIDE SEQUENCE</scope>
    <source>
        <strain evidence="1">ZJU_SS_LIU_2023</strain>
    </source>
</reference>
<keyword evidence="2" id="KW-1185">Reference proteome</keyword>
<organism evidence="1 2">
    <name type="scientific">Eretmocerus hayati</name>
    <dbReference type="NCBI Taxonomy" id="131215"/>
    <lineage>
        <taxon>Eukaryota</taxon>
        <taxon>Metazoa</taxon>
        <taxon>Ecdysozoa</taxon>
        <taxon>Arthropoda</taxon>
        <taxon>Hexapoda</taxon>
        <taxon>Insecta</taxon>
        <taxon>Pterygota</taxon>
        <taxon>Neoptera</taxon>
        <taxon>Endopterygota</taxon>
        <taxon>Hymenoptera</taxon>
        <taxon>Apocrita</taxon>
        <taxon>Proctotrupomorpha</taxon>
        <taxon>Chalcidoidea</taxon>
        <taxon>Aphelinidae</taxon>
        <taxon>Aphelininae</taxon>
        <taxon>Eretmocerus</taxon>
    </lineage>
</organism>
<gene>
    <name evidence="1" type="ORF">QAD02_001757</name>
</gene>
<evidence type="ECO:0000313" key="1">
    <source>
        <dbReference type="EMBL" id="KAJ8670498.1"/>
    </source>
</evidence>
<dbReference type="EMBL" id="CM056743">
    <property type="protein sequence ID" value="KAJ8670498.1"/>
    <property type="molecule type" value="Genomic_DNA"/>
</dbReference>
<accession>A0ACC2NHW2</accession>
<proteinExistence type="predicted"/>
<name>A0ACC2NHW2_9HYME</name>